<feature type="region of interest" description="Disordered" evidence="6">
    <location>
        <begin position="487"/>
        <end position="511"/>
    </location>
</feature>
<evidence type="ECO:0000313" key="8">
    <source>
        <dbReference type="Proteomes" id="UP000315736"/>
    </source>
</evidence>
<comment type="caution">
    <text evidence="7">The sequence shown here is derived from an EMBL/GenBank/DDBJ whole genome shotgun (WGS) entry which is preliminary data.</text>
</comment>
<reference evidence="7 8" key="1">
    <citation type="submission" date="2019-07" db="EMBL/GenBank/DDBJ databases">
        <title>Tepidimonas alkaliphilus YIM 72238 draft genome.</title>
        <authorList>
            <person name="Da Costa M.S."/>
            <person name="Froufe H.J.C."/>
            <person name="Egas C."/>
            <person name="Albuquerque L."/>
        </authorList>
    </citation>
    <scope>NUCLEOTIDE SEQUENCE [LARGE SCALE GENOMIC DNA]</scope>
    <source>
        <strain evidence="7 8">YIM 72238</strain>
    </source>
</reference>
<dbReference type="InterPro" id="IPR003798">
    <property type="entry name" value="DNA_recombination_RmuC"/>
</dbReference>
<dbReference type="OrthoDB" id="9765111at2"/>
<evidence type="ECO:0000256" key="5">
    <source>
        <dbReference type="SAM" id="Coils"/>
    </source>
</evidence>
<organism evidence="7 8">
    <name type="scientific">Tepidimonas alkaliphilus</name>
    <dbReference type="NCBI Taxonomy" id="2588942"/>
    <lineage>
        <taxon>Bacteria</taxon>
        <taxon>Pseudomonadati</taxon>
        <taxon>Pseudomonadota</taxon>
        <taxon>Betaproteobacteria</taxon>
        <taxon>Burkholderiales</taxon>
        <taxon>Tepidimonas</taxon>
    </lineage>
</organism>
<keyword evidence="4" id="KW-0233">DNA recombination</keyword>
<dbReference type="PANTHER" id="PTHR30563:SF0">
    <property type="entry name" value="DNA RECOMBINATION PROTEIN RMUC"/>
    <property type="match status" value="1"/>
</dbReference>
<gene>
    <name evidence="7" type="ORF">Talka_01561</name>
</gene>
<dbReference type="EMBL" id="VJNB01000007">
    <property type="protein sequence ID" value="TSE19472.1"/>
    <property type="molecule type" value="Genomic_DNA"/>
</dbReference>
<comment type="similarity">
    <text evidence="2">Belongs to the RmuC family.</text>
</comment>
<feature type="coiled-coil region" evidence="5">
    <location>
        <begin position="43"/>
        <end position="161"/>
    </location>
</feature>
<dbReference type="AlphaFoldDB" id="A0A554W7C3"/>
<sequence length="511" mass="56830">MNDGVMTAWLAALAGVLLGAALAWALARGAPRREVEAATQAARAAAEVELARLGERLRAAEAQAAELRQRWQEAAAAAERHREALDRASDEGARLQERAARVPTLEQELARAQEELRRLQAQQAALQARLQEQSAAFEEQLKLLQDARAHLTEQFRNLAQDILDERARRFDEHSQTQLQTLLEPLRERLAQFEQQVRHAYQDENKERVALRAQVQQLMELNRRLSDEAHHLTQALRGSVKAQGHWGELILERVLEMSGLRRGAEYLTQDAQAHPEDGRRVVPDVVILLPQGRRLVVDAKVSLRAYERYTAADDEASRRQAMQAHLAALRAHLRTLADKRYQALHGAAGLDFVLAFVPIEPALTLALAHEPGLLQEAWERNVLLVGPSTLLFVLRTVAHLWRQEAQSRNAQEIARRGAEFYDKLSSFVEDFLKIGERLEQARSSFDAARGKLATGRGNLIRQAEQLRELGVQPSKALRPALLEEAEGESALPASLSSAGAGGAASLPATRPD</sequence>
<dbReference type="GO" id="GO:0006310">
    <property type="term" value="P:DNA recombination"/>
    <property type="evidence" value="ECO:0007669"/>
    <property type="project" value="UniProtKB-KW"/>
</dbReference>
<dbReference type="PANTHER" id="PTHR30563">
    <property type="entry name" value="DNA RECOMBINATION PROTEIN RMUC"/>
    <property type="match status" value="1"/>
</dbReference>
<feature type="coiled-coil region" evidence="5">
    <location>
        <begin position="200"/>
        <end position="234"/>
    </location>
</feature>
<evidence type="ECO:0000256" key="4">
    <source>
        <dbReference type="ARBA" id="ARBA00023172"/>
    </source>
</evidence>
<name>A0A554W7C3_9BURK</name>
<evidence type="ECO:0000313" key="7">
    <source>
        <dbReference type="EMBL" id="TSE19472.1"/>
    </source>
</evidence>
<evidence type="ECO:0000256" key="3">
    <source>
        <dbReference type="ARBA" id="ARBA00023054"/>
    </source>
</evidence>
<dbReference type="Pfam" id="PF02646">
    <property type="entry name" value="RmuC"/>
    <property type="match status" value="1"/>
</dbReference>
<evidence type="ECO:0000256" key="1">
    <source>
        <dbReference type="ARBA" id="ARBA00003416"/>
    </source>
</evidence>
<protein>
    <submittedName>
        <fullName evidence="7">RmuC family protein</fullName>
    </submittedName>
</protein>
<proteinExistence type="inferred from homology"/>
<evidence type="ECO:0000256" key="6">
    <source>
        <dbReference type="SAM" id="MobiDB-lite"/>
    </source>
</evidence>
<accession>A0A554W7C3</accession>
<keyword evidence="3 5" id="KW-0175">Coiled coil</keyword>
<comment type="function">
    <text evidence="1">Involved in DNA recombination.</text>
</comment>
<dbReference type="Proteomes" id="UP000315736">
    <property type="component" value="Unassembled WGS sequence"/>
</dbReference>
<keyword evidence="8" id="KW-1185">Reference proteome</keyword>
<evidence type="ECO:0000256" key="2">
    <source>
        <dbReference type="ARBA" id="ARBA00009840"/>
    </source>
</evidence>